<protein>
    <recommendedName>
        <fullName evidence="4">Sugar ABC transporter ATP-binding protein</fullName>
    </recommendedName>
</protein>
<keyword evidence="3" id="KW-1185">Reference proteome</keyword>
<feature type="compositionally biased region" description="Polar residues" evidence="1">
    <location>
        <begin position="1"/>
        <end position="10"/>
    </location>
</feature>
<dbReference type="RefSeq" id="WP_197969724.1">
    <property type="nucleotide sequence ID" value="NZ_JACEGD010000082.1"/>
</dbReference>
<evidence type="ECO:0000256" key="1">
    <source>
        <dbReference type="SAM" id="MobiDB-lite"/>
    </source>
</evidence>
<sequence>MTTPNPSRNKSGAKPNIDRKGASQESIIEESEEFKDGGRDLVHGEGGAIDIPTKPGDLSRDD</sequence>
<feature type="compositionally biased region" description="Basic and acidic residues" evidence="1">
    <location>
        <begin position="34"/>
        <end position="43"/>
    </location>
</feature>
<feature type="region of interest" description="Disordered" evidence="1">
    <location>
        <begin position="1"/>
        <end position="62"/>
    </location>
</feature>
<proteinExistence type="predicted"/>
<evidence type="ECO:0008006" key="4">
    <source>
        <dbReference type="Google" id="ProtNLM"/>
    </source>
</evidence>
<evidence type="ECO:0000313" key="3">
    <source>
        <dbReference type="Proteomes" id="UP001194539"/>
    </source>
</evidence>
<gene>
    <name evidence="2" type="ORF">H1B27_39250</name>
</gene>
<accession>A0ABS0PG11</accession>
<comment type="caution">
    <text evidence="2">The sequence shown here is derived from an EMBL/GenBank/DDBJ whole genome shotgun (WGS) entry which is preliminary data.</text>
</comment>
<dbReference type="EMBL" id="JACEGD010000082">
    <property type="protein sequence ID" value="MBH5392239.1"/>
    <property type="molecule type" value="Genomic_DNA"/>
</dbReference>
<dbReference type="Proteomes" id="UP001194539">
    <property type="component" value="Unassembled WGS sequence"/>
</dbReference>
<reference evidence="2 3" key="1">
    <citation type="submission" date="2020-07" db="EMBL/GenBank/DDBJ databases">
        <title>Bradyrhizobium diversity isolated from nodules of indigenous legumes of Western Australia.</title>
        <authorList>
            <person name="Klepa M.S."/>
        </authorList>
    </citation>
    <scope>NUCLEOTIDE SEQUENCE [LARGE SCALE GENOMIC DNA]</scope>
    <source>
        <strain evidence="2 3">CNPSo 4019</strain>
    </source>
</reference>
<organism evidence="2 3">
    <name type="scientific">Bradyrhizobium diversitatis</name>
    <dbReference type="NCBI Taxonomy" id="2755406"/>
    <lineage>
        <taxon>Bacteria</taxon>
        <taxon>Pseudomonadati</taxon>
        <taxon>Pseudomonadota</taxon>
        <taxon>Alphaproteobacteria</taxon>
        <taxon>Hyphomicrobiales</taxon>
        <taxon>Nitrobacteraceae</taxon>
        <taxon>Bradyrhizobium</taxon>
    </lineage>
</organism>
<evidence type="ECO:0000313" key="2">
    <source>
        <dbReference type="EMBL" id="MBH5392239.1"/>
    </source>
</evidence>
<name>A0ABS0PG11_9BRAD</name>